<evidence type="ECO:0000256" key="1">
    <source>
        <dbReference type="ARBA" id="ARBA00022857"/>
    </source>
</evidence>
<evidence type="ECO:0000256" key="5">
    <source>
        <dbReference type="ARBA" id="ARBA00026117"/>
    </source>
</evidence>
<evidence type="ECO:0000313" key="11">
    <source>
        <dbReference type="EMBL" id="KAF6040129.1"/>
    </source>
</evidence>
<comment type="subunit">
    <text evidence="4">Monomer, dimer and oligomer.</text>
</comment>
<dbReference type="InterPro" id="IPR045017">
    <property type="entry name" value="DECR2-like"/>
</dbReference>
<dbReference type="FunFam" id="3.40.50.720:FF:000084">
    <property type="entry name" value="Short-chain dehydrogenase reductase"/>
    <property type="match status" value="1"/>
</dbReference>
<dbReference type="SUPFAM" id="SSF51735">
    <property type="entry name" value="NAD(P)-binding Rossmann-fold domains"/>
    <property type="match status" value="1"/>
</dbReference>
<dbReference type="PRINTS" id="PR00080">
    <property type="entry name" value="SDRFAMILY"/>
</dbReference>
<keyword evidence="2" id="KW-0560">Oxidoreductase</keyword>
<dbReference type="PANTHER" id="PTHR43296:SF2">
    <property type="entry name" value="PEROXISOMAL 2,4-DIENOYL-COA REDUCTASE [(3E)-ENOYL-COA-PRODUCING]"/>
    <property type="match status" value="1"/>
</dbReference>
<keyword evidence="1" id="KW-0521">NADP</keyword>
<comment type="catalytic activity">
    <reaction evidence="10">
        <text>(2E,4Z,7Z,10Z,13Z,16Z,19Z)-docosaheptaenoyl-CoA + NADPH + H(+) = (3E,7Z,10Z,13Z,16Z,19Z)-docosahexaenoyl-CoA + NADP(+)</text>
        <dbReference type="Rhea" id="RHEA:44920"/>
        <dbReference type="ChEBI" id="CHEBI:15378"/>
        <dbReference type="ChEBI" id="CHEBI:57783"/>
        <dbReference type="ChEBI" id="CHEBI:58349"/>
        <dbReference type="ChEBI" id="CHEBI:77559"/>
        <dbReference type="ChEBI" id="CHEBI:84791"/>
    </reaction>
</comment>
<accession>A0A7J7KPL6</accession>
<dbReference type="CDD" id="cd05369">
    <property type="entry name" value="TER_DECR_SDR_a"/>
    <property type="match status" value="1"/>
</dbReference>
<protein>
    <recommendedName>
        <fullName evidence="6">Peroxisomal 2,4-dienoyl-CoA reductase [(3E)-enoyl-CoA-producing]</fullName>
        <ecNumber evidence="5">1.3.1.124</ecNumber>
    </recommendedName>
    <alternativeName>
        <fullName evidence="7">2,4-dienoyl-CoA reductase 2</fullName>
    </alternativeName>
</protein>
<evidence type="ECO:0000256" key="7">
    <source>
        <dbReference type="ARBA" id="ARBA00030890"/>
    </source>
</evidence>
<dbReference type="Proteomes" id="UP000593567">
    <property type="component" value="Unassembled WGS sequence"/>
</dbReference>
<comment type="similarity">
    <text evidence="3">Belongs to the short-chain dehydrogenases/reductases (SDR) family. 2,4-dienoyl-CoA reductase subfamily.</text>
</comment>
<dbReference type="AlphaFoldDB" id="A0A7J7KPL6"/>
<sequence length="293" mass="30866">MASPKENFTPENCVENYKSIFSKTALSGKVAFITGGGSGIGFTISEVLMRHGCNVAIASRNFAKLQSAQSALQKAVPGAECFIAQMDVRKPAEVKACVDQILSKFNRIDILVNNSAGNFLCLAEGLSSNAYRNVIDIDTVGTFTTSKTVYEAFFKKNGGVIINIGATLHVNGQVLQCHAGSAKAAIEAMTKHLAVEWGPDNVRIVCISPGPIADTVGYSKLGGSVFTEEQIAQSIPIQRVGRRIDIANTVLFAVSDAGSYITGTNLVVDGGAVLTASNGMHGIAQLLNAHSKL</sequence>
<dbReference type="GO" id="GO:0009062">
    <property type="term" value="P:fatty acid catabolic process"/>
    <property type="evidence" value="ECO:0007669"/>
    <property type="project" value="InterPro"/>
</dbReference>
<dbReference type="EC" id="1.3.1.124" evidence="5"/>
<gene>
    <name evidence="11" type="ORF">EB796_001569</name>
</gene>
<proteinExistence type="inferred from homology"/>
<dbReference type="EMBL" id="VXIV02000180">
    <property type="protein sequence ID" value="KAF6040129.1"/>
    <property type="molecule type" value="Genomic_DNA"/>
</dbReference>
<dbReference type="Gene3D" id="3.40.50.720">
    <property type="entry name" value="NAD(P)-binding Rossmann-like Domain"/>
    <property type="match status" value="1"/>
</dbReference>
<evidence type="ECO:0000256" key="3">
    <source>
        <dbReference type="ARBA" id="ARBA00025787"/>
    </source>
</evidence>
<evidence type="ECO:0000256" key="4">
    <source>
        <dbReference type="ARBA" id="ARBA00025939"/>
    </source>
</evidence>
<dbReference type="PRINTS" id="PR00081">
    <property type="entry name" value="GDHRDH"/>
</dbReference>
<reference evidence="11" key="1">
    <citation type="submission" date="2020-06" db="EMBL/GenBank/DDBJ databases">
        <title>Draft genome of Bugula neritina, a colonial animal packing powerful symbionts and potential medicines.</title>
        <authorList>
            <person name="Rayko M."/>
        </authorList>
    </citation>
    <scope>NUCLEOTIDE SEQUENCE [LARGE SCALE GENOMIC DNA]</scope>
    <source>
        <strain evidence="11">Kwan_BN1</strain>
    </source>
</reference>
<evidence type="ECO:0000256" key="8">
    <source>
        <dbReference type="ARBA" id="ARBA00048009"/>
    </source>
</evidence>
<evidence type="ECO:0000256" key="6">
    <source>
        <dbReference type="ARBA" id="ARBA00026221"/>
    </source>
</evidence>
<evidence type="ECO:0000256" key="10">
    <source>
        <dbReference type="ARBA" id="ARBA00048631"/>
    </source>
</evidence>
<comment type="catalytic activity">
    <reaction evidence="9">
        <text>a (2E,4Z)-dienoyl-CoA + NADPH + H(+) = a 4,5-saturated-(3E)-enoyl-CoA + NADP(+)</text>
        <dbReference type="Rhea" id="RHEA:61892"/>
        <dbReference type="ChEBI" id="CHEBI:15378"/>
        <dbReference type="ChEBI" id="CHEBI:57783"/>
        <dbReference type="ChEBI" id="CHEBI:58349"/>
        <dbReference type="ChEBI" id="CHEBI:85099"/>
        <dbReference type="ChEBI" id="CHEBI:85493"/>
        <dbReference type="EC" id="1.3.1.124"/>
    </reaction>
</comment>
<dbReference type="PANTHER" id="PTHR43296">
    <property type="entry name" value="PEROXISOMAL 2,4-DIENOYL-COA REDUCTASE"/>
    <property type="match status" value="1"/>
</dbReference>
<dbReference type="InterPro" id="IPR036291">
    <property type="entry name" value="NAD(P)-bd_dom_sf"/>
</dbReference>
<evidence type="ECO:0000256" key="2">
    <source>
        <dbReference type="ARBA" id="ARBA00023002"/>
    </source>
</evidence>
<comment type="catalytic activity">
    <reaction evidence="8">
        <text>a (2E,4E)-dienoyl-CoA + NADPH + H(+) = a 4,5-saturated-(3E)-enoyl-CoA + NADP(+)</text>
        <dbReference type="Rhea" id="RHEA:45912"/>
        <dbReference type="ChEBI" id="CHEBI:15378"/>
        <dbReference type="ChEBI" id="CHEBI:57783"/>
        <dbReference type="ChEBI" id="CHEBI:58349"/>
        <dbReference type="ChEBI" id="CHEBI:85101"/>
        <dbReference type="ChEBI" id="CHEBI:85493"/>
        <dbReference type="EC" id="1.3.1.124"/>
    </reaction>
</comment>
<name>A0A7J7KPL6_BUGNE</name>
<dbReference type="GO" id="GO:0005777">
    <property type="term" value="C:peroxisome"/>
    <property type="evidence" value="ECO:0007669"/>
    <property type="project" value="TreeGrafter"/>
</dbReference>
<organism evidence="11 12">
    <name type="scientific">Bugula neritina</name>
    <name type="common">Brown bryozoan</name>
    <name type="synonym">Sertularia neritina</name>
    <dbReference type="NCBI Taxonomy" id="10212"/>
    <lineage>
        <taxon>Eukaryota</taxon>
        <taxon>Metazoa</taxon>
        <taxon>Spiralia</taxon>
        <taxon>Lophotrochozoa</taxon>
        <taxon>Bryozoa</taxon>
        <taxon>Gymnolaemata</taxon>
        <taxon>Cheilostomatida</taxon>
        <taxon>Flustrina</taxon>
        <taxon>Buguloidea</taxon>
        <taxon>Bugulidae</taxon>
        <taxon>Bugula</taxon>
    </lineage>
</organism>
<dbReference type="InterPro" id="IPR002347">
    <property type="entry name" value="SDR_fam"/>
</dbReference>
<evidence type="ECO:0000256" key="9">
    <source>
        <dbReference type="ARBA" id="ARBA00048340"/>
    </source>
</evidence>
<keyword evidence="12" id="KW-1185">Reference proteome</keyword>
<dbReference type="OrthoDB" id="1393670at2759"/>
<dbReference type="GO" id="GO:0008670">
    <property type="term" value="F:2,4-dienoyl-CoA reductase (NADPH) activity"/>
    <property type="evidence" value="ECO:0007669"/>
    <property type="project" value="InterPro"/>
</dbReference>
<dbReference type="Pfam" id="PF13561">
    <property type="entry name" value="adh_short_C2"/>
    <property type="match status" value="1"/>
</dbReference>
<comment type="caution">
    <text evidence="11">The sequence shown here is derived from an EMBL/GenBank/DDBJ whole genome shotgun (WGS) entry which is preliminary data.</text>
</comment>
<evidence type="ECO:0000313" key="12">
    <source>
        <dbReference type="Proteomes" id="UP000593567"/>
    </source>
</evidence>